<dbReference type="PRINTS" id="PR00502">
    <property type="entry name" value="NUDIXFAMILY"/>
</dbReference>
<dbReference type="InterPro" id="IPR000086">
    <property type="entry name" value="NUDIX_hydrolase_dom"/>
</dbReference>
<feature type="domain" description="Nudix hydrolase" evidence="7">
    <location>
        <begin position="50"/>
        <end position="184"/>
    </location>
</feature>
<evidence type="ECO:0000256" key="5">
    <source>
        <dbReference type="ARBA" id="ARBA00022842"/>
    </source>
</evidence>
<dbReference type="InterPro" id="IPR020084">
    <property type="entry name" value="NUDIX_hydrolase_CS"/>
</dbReference>
<gene>
    <name evidence="8" type="ORF">METZ01_LOCUS86584</name>
</gene>
<dbReference type="Gene3D" id="3.90.79.10">
    <property type="entry name" value="Nucleoside Triphosphate Pyrophosphohydrolase"/>
    <property type="match status" value="1"/>
</dbReference>
<proteinExistence type="predicted"/>
<dbReference type="SUPFAM" id="SSF55811">
    <property type="entry name" value="Nudix"/>
    <property type="match status" value="1"/>
</dbReference>
<name>A0A381V044_9ZZZZ</name>
<evidence type="ECO:0000256" key="6">
    <source>
        <dbReference type="ARBA" id="ARBA00023211"/>
    </source>
</evidence>
<dbReference type="AlphaFoldDB" id="A0A381V044"/>
<evidence type="ECO:0000256" key="2">
    <source>
        <dbReference type="ARBA" id="ARBA00001946"/>
    </source>
</evidence>
<dbReference type="GO" id="GO:0010945">
    <property type="term" value="F:coenzyme A diphosphatase activity"/>
    <property type="evidence" value="ECO:0007669"/>
    <property type="project" value="InterPro"/>
</dbReference>
<organism evidence="8">
    <name type="scientific">marine metagenome</name>
    <dbReference type="NCBI Taxonomy" id="408172"/>
    <lineage>
        <taxon>unclassified sequences</taxon>
        <taxon>metagenomes</taxon>
        <taxon>ecological metagenomes</taxon>
    </lineage>
</organism>
<dbReference type="PANTHER" id="PTHR12992:SF11">
    <property type="entry name" value="MITOCHONDRIAL COENZYME A DIPHOSPHATASE NUDT8"/>
    <property type="match status" value="1"/>
</dbReference>
<evidence type="ECO:0000256" key="3">
    <source>
        <dbReference type="ARBA" id="ARBA00022723"/>
    </source>
</evidence>
<sequence>MPVAATPTLYQIEAQLRAALESPTPRHETHAALAPRPRSGWQAGFIPRGARTAAVLVLLFPARCHVHFVLTRRARTVGQHAGQVSLPGGALDEGESIESAAIREAREEIGLPGNGLRVLGRLSPLYIPVSNFALHPVVAVLDQHPVLVPAATEVARILEVQIRELQDPTSLKHGWRWRNEEKIAVPYFELQGERVWGATAMVLGEFLCLLQGNQTD</sequence>
<dbReference type="InterPro" id="IPR020476">
    <property type="entry name" value="Nudix_hydrolase"/>
</dbReference>
<evidence type="ECO:0000313" key="8">
    <source>
        <dbReference type="EMBL" id="SVA33730.1"/>
    </source>
</evidence>
<keyword evidence="4" id="KW-0378">Hydrolase</keyword>
<dbReference type="PROSITE" id="PS00893">
    <property type="entry name" value="NUDIX_BOX"/>
    <property type="match status" value="1"/>
</dbReference>
<accession>A0A381V044</accession>
<dbReference type="CDD" id="cd03426">
    <property type="entry name" value="NUDIX_CoAse_Nudt7"/>
    <property type="match status" value="1"/>
</dbReference>
<evidence type="ECO:0000256" key="1">
    <source>
        <dbReference type="ARBA" id="ARBA00001936"/>
    </source>
</evidence>
<protein>
    <recommendedName>
        <fullName evidence="7">Nudix hydrolase domain-containing protein</fullName>
    </recommendedName>
</protein>
<keyword evidence="6" id="KW-0464">Manganese</keyword>
<reference evidence="8" key="1">
    <citation type="submission" date="2018-05" db="EMBL/GenBank/DDBJ databases">
        <authorList>
            <person name="Lanie J.A."/>
            <person name="Ng W.-L."/>
            <person name="Kazmierczak K.M."/>
            <person name="Andrzejewski T.M."/>
            <person name="Davidsen T.M."/>
            <person name="Wayne K.J."/>
            <person name="Tettelin H."/>
            <person name="Glass J.I."/>
            <person name="Rusch D."/>
            <person name="Podicherti R."/>
            <person name="Tsui H.-C.T."/>
            <person name="Winkler M.E."/>
        </authorList>
    </citation>
    <scope>NUCLEOTIDE SEQUENCE</scope>
</reference>
<comment type="cofactor">
    <cofactor evidence="2">
        <name>Mg(2+)</name>
        <dbReference type="ChEBI" id="CHEBI:18420"/>
    </cofactor>
</comment>
<dbReference type="GO" id="GO:0046872">
    <property type="term" value="F:metal ion binding"/>
    <property type="evidence" value="ECO:0007669"/>
    <property type="project" value="UniProtKB-KW"/>
</dbReference>
<dbReference type="InterPro" id="IPR045121">
    <property type="entry name" value="CoAse"/>
</dbReference>
<keyword evidence="3" id="KW-0479">Metal-binding</keyword>
<evidence type="ECO:0000256" key="4">
    <source>
        <dbReference type="ARBA" id="ARBA00022801"/>
    </source>
</evidence>
<comment type="cofactor">
    <cofactor evidence="1">
        <name>Mn(2+)</name>
        <dbReference type="ChEBI" id="CHEBI:29035"/>
    </cofactor>
</comment>
<dbReference type="PANTHER" id="PTHR12992">
    <property type="entry name" value="NUDIX HYDROLASE"/>
    <property type="match status" value="1"/>
</dbReference>
<dbReference type="PROSITE" id="PS51462">
    <property type="entry name" value="NUDIX"/>
    <property type="match status" value="1"/>
</dbReference>
<keyword evidence="5" id="KW-0460">Magnesium</keyword>
<dbReference type="InterPro" id="IPR015797">
    <property type="entry name" value="NUDIX_hydrolase-like_dom_sf"/>
</dbReference>
<evidence type="ECO:0000259" key="7">
    <source>
        <dbReference type="PROSITE" id="PS51462"/>
    </source>
</evidence>
<dbReference type="EMBL" id="UINC01007512">
    <property type="protein sequence ID" value="SVA33730.1"/>
    <property type="molecule type" value="Genomic_DNA"/>
</dbReference>
<dbReference type="Pfam" id="PF00293">
    <property type="entry name" value="NUDIX"/>
    <property type="match status" value="1"/>
</dbReference>